<organism evidence="5 6">
    <name type="scientific">Arthrobacter psychrolactophilus</name>
    <dbReference type="NCBI Taxonomy" id="92442"/>
    <lineage>
        <taxon>Bacteria</taxon>
        <taxon>Bacillati</taxon>
        <taxon>Actinomycetota</taxon>
        <taxon>Actinomycetes</taxon>
        <taxon>Micrococcales</taxon>
        <taxon>Micrococcaceae</taxon>
        <taxon>Arthrobacter</taxon>
    </lineage>
</organism>
<dbReference type="PROSITE" id="PS50043">
    <property type="entry name" value="HTH_LUXR_2"/>
    <property type="match status" value="1"/>
</dbReference>
<evidence type="ECO:0000256" key="2">
    <source>
        <dbReference type="ARBA" id="ARBA00023125"/>
    </source>
</evidence>
<dbReference type="Pfam" id="PF00196">
    <property type="entry name" value="GerE"/>
    <property type="match status" value="1"/>
</dbReference>
<proteinExistence type="predicted"/>
<evidence type="ECO:0000256" key="1">
    <source>
        <dbReference type="ARBA" id="ARBA00023015"/>
    </source>
</evidence>
<keyword evidence="6" id="KW-1185">Reference proteome</keyword>
<keyword evidence="2" id="KW-0238">DNA-binding</keyword>
<dbReference type="PANTHER" id="PTHR44688">
    <property type="entry name" value="DNA-BINDING TRANSCRIPTIONAL ACTIVATOR DEVR_DOSR"/>
    <property type="match status" value="1"/>
</dbReference>
<accession>A0A2V5IT49</accession>
<keyword evidence="1" id="KW-0805">Transcription regulation</keyword>
<sequence length="849" mass="91627">MMGQEVEAALAGRILVTWLSGQRLLSGQPFAIFESILPGIPAVVAADQTTAGMSIVQMLYTALLDRGAELGQESLLVVDNAQWLDRDSCAVVEQLAVSGAVRILLLCRPGDNEVAQSPLFTDDTLFAQHWIPFLTPSEVVGICERRLGGKIVPGAALVLGHACGGHPLFLRVMLDAAVELGTIVRHGNVWVLTSAATDISSHVADLSLDLLKEYTEAEQGILEAIALAEPLSVALLHRLFPGEGYGALIQSEFIRLAPGASSTVEFTAPIFGQVLRQCIPVGRSVSIRRQLVEARAQVSLSSEALMRHIAWSYDCGVPVSDRSLLHAARLANSHEEPQLALRLCVAVNDSGYVFRARLEGVLARIKLHQISVAKALLEDLVTMVTTGEECDALGALGVMILALDGYPADRLEILAQRWRQHYRILGLDDCAGADLVQALVIVRSGYPLTEGQHERLLSMAAAEGQIGLQCAATALLAHAAVLRGDHCGAERDFTRARSLLVRHLGWLGLFNNVLLGQHMLFLAELGYPDRALEIVHERRAAAVGHPAASEIQGLYEFVRALAAMSQGRLRQAVAGFDVAIGALAESDPVYVLPYALSQAAYASYLVGDSTRARDLARQYHQLIDDDAVPILLVAKACLVVVEGTSRRGSFVALNDLAEQARGYGAAAVELAIHKVLMQAGCSDYLERILDIEIVSTGPVVPMIKTMARALISEDAEMLEGIADFPGAESNTLLAAEALGHALELHRRRGNHDGRAKVLAQLRGMEFPFQATGSPAIAVLASAAELSARESEIAVLVHRRFSNRDIAEKFTLSQRTIEGHLYKIYSKLGISSREELYEPWLPQLLATTGK</sequence>
<evidence type="ECO:0000313" key="6">
    <source>
        <dbReference type="Proteomes" id="UP000247980"/>
    </source>
</evidence>
<keyword evidence="3" id="KW-0804">Transcription</keyword>
<dbReference type="SMART" id="SM00421">
    <property type="entry name" value="HTH_LUXR"/>
    <property type="match status" value="1"/>
</dbReference>
<dbReference type="RefSeq" id="WP_110486566.1">
    <property type="nucleotide sequence ID" value="NZ_QJVC01000024.1"/>
</dbReference>
<name>A0A2V5IT49_9MICC</name>
<dbReference type="InterPro" id="IPR036388">
    <property type="entry name" value="WH-like_DNA-bd_sf"/>
</dbReference>
<evidence type="ECO:0000313" key="5">
    <source>
        <dbReference type="EMBL" id="PYI37323.1"/>
    </source>
</evidence>
<dbReference type="OrthoDB" id="3197423at2"/>
<dbReference type="PANTHER" id="PTHR44688:SF16">
    <property type="entry name" value="DNA-BINDING TRANSCRIPTIONAL ACTIVATOR DEVR_DOSR"/>
    <property type="match status" value="1"/>
</dbReference>
<dbReference type="InterPro" id="IPR016032">
    <property type="entry name" value="Sig_transdc_resp-reg_C-effctor"/>
</dbReference>
<reference evidence="5 6" key="1">
    <citation type="submission" date="2018-05" db="EMBL/GenBank/DDBJ databases">
        <title>Genetic diversity of glacier-inhabiting Cryobacterium bacteria in China and description of Cryobacterium mengkeensis sp. nov. and Arthrobacter glacialis sp. nov.</title>
        <authorList>
            <person name="Liu Q."/>
            <person name="Xin Y.-H."/>
        </authorList>
    </citation>
    <scope>NUCLEOTIDE SEQUENCE [LARGE SCALE GENOMIC DNA]</scope>
    <source>
        <strain evidence="5 6">B7</strain>
    </source>
</reference>
<evidence type="ECO:0000259" key="4">
    <source>
        <dbReference type="PROSITE" id="PS50043"/>
    </source>
</evidence>
<protein>
    <recommendedName>
        <fullName evidence="4">HTH luxR-type domain-containing protein</fullName>
    </recommendedName>
</protein>
<feature type="domain" description="HTH luxR-type" evidence="4">
    <location>
        <begin position="778"/>
        <end position="844"/>
    </location>
</feature>
<dbReference type="EMBL" id="QJVC01000024">
    <property type="protein sequence ID" value="PYI37323.1"/>
    <property type="molecule type" value="Genomic_DNA"/>
</dbReference>
<dbReference type="Proteomes" id="UP000247980">
    <property type="component" value="Unassembled WGS sequence"/>
</dbReference>
<dbReference type="AlphaFoldDB" id="A0A2V5IT49"/>
<dbReference type="SUPFAM" id="SSF46894">
    <property type="entry name" value="C-terminal effector domain of the bipartite response regulators"/>
    <property type="match status" value="1"/>
</dbReference>
<gene>
    <name evidence="5" type="ORF">CVS30_16035</name>
</gene>
<dbReference type="CDD" id="cd06170">
    <property type="entry name" value="LuxR_C_like"/>
    <property type="match status" value="1"/>
</dbReference>
<evidence type="ECO:0000256" key="3">
    <source>
        <dbReference type="ARBA" id="ARBA00023163"/>
    </source>
</evidence>
<dbReference type="InterPro" id="IPR000792">
    <property type="entry name" value="Tscrpt_reg_LuxR_C"/>
</dbReference>
<dbReference type="Gene3D" id="1.10.10.10">
    <property type="entry name" value="Winged helix-like DNA-binding domain superfamily/Winged helix DNA-binding domain"/>
    <property type="match status" value="1"/>
</dbReference>
<dbReference type="GO" id="GO:0003677">
    <property type="term" value="F:DNA binding"/>
    <property type="evidence" value="ECO:0007669"/>
    <property type="project" value="UniProtKB-KW"/>
</dbReference>
<comment type="caution">
    <text evidence="5">The sequence shown here is derived from an EMBL/GenBank/DDBJ whole genome shotgun (WGS) entry which is preliminary data.</text>
</comment>
<dbReference type="GO" id="GO:0006355">
    <property type="term" value="P:regulation of DNA-templated transcription"/>
    <property type="evidence" value="ECO:0007669"/>
    <property type="project" value="InterPro"/>
</dbReference>